<dbReference type="GO" id="GO:0071949">
    <property type="term" value="F:FAD binding"/>
    <property type="evidence" value="ECO:0007669"/>
    <property type="project" value="InterPro"/>
</dbReference>
<keyword evidence="4" id="KW-0560">Oxidoreductase</keyword>
<dbReference type="Gene3D" id="3.30.465.10">
    <property type="match status" value="1"/>
</dbReference>
<reference evidence="7 8" key="1">
    <citation type="submission" date="2016-12" db="EMBL/GenBank/DDBJ databases">
        <title>The genomes of Aspergillus section Nigri reveals drivers in fungal speciation.</title>
        <authorList>
            <consortium name="DOE Joint Genome Institute"/>
            <person name="Vesth T.C."/>
            <person name="Nybo J."/>
            <person name="Theobald S."/>
            <person name="Brandl J."/>
            <person name="Frisvad J.C."/>
            <person name="Nielsen K.F."/>
            <person name="Lyhne E.K."/>
            <person name="Kogle M.E."/>
            <person name="Kuo A."/>
            <person name="Riley R."/>
            <person name="Clum A."/>
            <person name="Nolan M."/>
            <person name="Lipzen A."/>
            <person name="Salamov A."/>
            <person name="Henrissat B."/>
            <person name="Wiebenga A."/>
            <person name="De Vries R.P."/>
            <person name="Grigoriev I.V."/>
            <person name="Mortensen U.H."/>
            <person name="Andersen M.R."/>
            <person name="Baker S.E."/>
        </authorList>
    </citation>
    <scope>NUCLEOTIDE SEQUENCE [LARGE SCALE GENOMIC DNA]</scope>
    <source>
        <strain evidence="7 8">CBS 117.55</strain>
    </source>
</reference>
<dbReference type="PANTHER" id="PTHR42973:SF13">
    <property type="entry name" value="FAD-BINDING PCMH-TYPE DOMAIN-CONTAINING PROTEIN"/>
    <property type="match status" value="1"/>
</dbReference>
<feature type="domain" description="FAD-binding PCMH-type" evidence="6">
    <location>
        <begin position="70"/>
        <end position="243"/>
    </location>
</feature>
<comment type="similarity">
    <text evidence="1">Belongs to the oxygen-dependent FAD-linked oxidoreductase family.</text>
</comment>
<evidence type="ECO:0000256" key="4">
    <source>
        <dbReference type="ARBA" id="ARBA00023002"/>
    </source>
</evidence>
<evidence type="ECO:0000256" key="5">
    <source>
        <dbReference type="SAM" id="SignalP"/>
    </source>
</evidence>
<dbReference type="STRING" id="1448321.A0A317W5Y0"/>
<dbReference type="GeneID" id="37063406"/>
<accession>A0A317W5Y0</accession>
<dbReference type="InterPro" id="IPR050416">
    <property type="entry name" value="FAD-linked_Oxidoreductase"/>
</dbReference>
<dbReference type="Pfam" id="PF01565">
    <property type="entry name" value="FAD_binding_4"/>
    <property type="match status" value="1"/>
</dbReference>
<keyword evidence="5" id="KW-0732">Signal</keyword>
<proteinExistence type="inferred from homology"/>
<dbReference type="VEuPathDB" id="FungiDB:BO70DRAFT_337715"/>
<dbReference type="AlphaFoldDB" id="A0A317W5Y0"/>
<dbReference type="InterPro" id="IPR006094">
    <property type="entry name" value="Oxid_FAD_bind_N"/>
</dbReference>
<comment type="caution">
    <text evidence="7">The sequence shown here is derived from an EMBL/GenBank/DDBJ whole genome shotgun (WGS) entry which is preliminary data.</text>
</comment>
<dbReference type="SUPFAM" id="SSF56176">
    <property type="entry name" value="FAD-binding/transporter-associated domain-like"/>
    <property type="match status" value="1"/>
</dbReference>
<dbReference type="OrthoDB" id="2151789at2759"/>
<evidence type="ECO:0000256" key="3">
    <source>
        <dbReference type="ARBA" id="ARBA00022827"/>
    </source>
</evidence>
<evidence type="ECO:0000256" key="1">
    <source>
        <dbReference type="ARBA" id="ARBA00005466"/>
    </source>
</evidence>
<dbReference type="PANTHER" id="PTHR42973">
    <property type="entry name" value="BINDING OXIDOREDUCTASE, PUTATIVE (AFU_ORTHOLOGUE AFUA_1G17690)-RELATED"/>
    <property type="match status" value="1"/>
</dbReference>
<dbReference type="InterPro" id="IPR016169">
    <property type="entry name" value="FAD-bd_PCMH_sub2"/>
</dbReference>
<evidence type="ECO:0000313" key="7">
    <source>
        <dbReference type="EMBL" id="PWY80712.1"/>
    </source>
</evidence>
<dbReference type="PROSITE" id="PS51387">
    <property type="entry name" value="FAD_PCMH"/>
    <property type="match status" value="1"/>
</dbReference>
<evidence type="ECO:0000256" key="2">
    <source>
        <dbReference type="ARBA" id="ARBA00022630"/>
    </source>
</evidence>
<feature type="signal peptide" evidence="5">
    <location>
        <begin position="1"/>
        <end position="17"/>
    </location>
</feature>
<dbReference type="InterPro" id="IPR016166">
    <property type="entry name" value="FAD-bd_PCMH"/>
</dbReference>
<dbReference type="EMBL" id="MSFL01000014">
    <property type="protein sequence ID" value="PWY80712.1"/>
    <property type="molecule type" value="Genomic_DNA"/>
</dbReference>
<gene>
    <name evidence="7" type="ORF">BO70DRAFT_337715</name>
</gene>
<evidence type="ECO:0000313" key="8">
    <source>
        <dbReference type="Proteomes" id="UP000247233"/>
    </source>
</evidence>
<evidence type="ECO:0000259" key="6">
    <source>
        <dbReference type="PROSITE" id="PS51387"/>
    </source>
</evidence>
<keyword evidence="2" id="KW-0285">Flavoprotein</keyword>
<name>A0A317W5Y0_9EURO</name>
<dbReference type="InterPro" id="IPR036318">
    <property type="entry name" value="FAD-bd_PCMH-like_sf"/>
</dbReference>
<sequence>MNAAITLLLALAAPILAAPNTDAVAVCQRLHSLYPQYTVWDPSGSYAGETFWNQSYYTNTVKEYWNGVNANNRPACAFFPANAQHVAVAVQQLNRYSTAPFALKSGGHNFNAGFSSTNGGVLISFNENLSSTVRNPDGNTFDVGPGARWGDVYEVTEKTKQVVVGGRLGNIGVAGYTLGGGLSYYSAQYGLACDNVLNFEVVLPNGTITNANSTSHPDLWWALRGGGNRFGIVTKFTLQGHPLGDNGQVWGGIKLFTADKRQQIFEALSNFTSEYPDAKAAVIPTFDFGLPGALVSNPALFYFYDGAKPSSNAFMGLDNIEALIDSTKTTTYSDLASQAGGAKIYGINAAARVNTFPNMPPPQLSRLLEAHWSTFQSQIKNDSSRNIDIQIGTFTPQPLSVRIARASQERGGNTLGLDPANGDRFWVENDLIWINPVCNDACPEYLREVGDSINAVFNRTLRGTKPTNYQSGDVNFVSVNPLFMNDAGDYQNVYDSYGAENKARLESIAKAYDPNRFMFRQGGWNF</sequence>
<protein>
    <submittedName>
        <fullName evidence="7">FAD-binding domain-containing protein</fullName>
    </submittedName>
</protein>
<keyword evidence="3" id="KW-0274">FAD</keyword>
<dbReference type="RefSeq" id="XP_025399015.1">
    <property type="nucleotide sequence ID" value="XM_025541169.1"/>
</dbReference>
<dbReference type="GO" id="GO:0016491">
    <property type="term" value="F:oxidoreductase activity"/>
    <property type="evidence" value="ECO:0007669"/>
    <property type="project" value="UniProtKB-KW"/>
</dbReference>
<organism evidence="7 8">
    <name type="scientific">Aspergillus heteromorphus CBS 117.55</name>
    <dbReference type="NCBI Taxonomy" id="1448321"/>
    <lineage>
        <taxon>Eukaryota</taxon>
        <taxon>Fungi</taxon>
        <taxon>Dikarya</taxon>
        <taxon>Ascomycota</taxon>
        <taxon>Pezizomycotina</taxon>
        <taxon>Eurotiomycetes</taxon>
        <taxon>Eurotiomycetidae</taxon>
        <taxon>Eurotiales</taxon>
        <taxon>Aspergillaceae</taxon>
        <taxon>Aspergillus</taxon>
        <taxon>Aspergillus subgen. Circumdati</taxon>
    </lineage>
</organism>
<keyword evidence="8" id="KW-1185">Reference proteome</keyword>
<feature type="chain" id="PRO_5016295976" evidence="5">
    <location>
        <begin position="18"/>
        <end position="526"/>
    </location>
</feature>
<dbReference type="Proteomes" id="UP000247233">
    <property type="component" value="Unassembled WGS sequence"/>
</dbReference>